<evidence type="ECO:0000313" key="1">
    <source>
        <dbReference type="EMBL" id="CAE8614745.1"/>
    </source>
</evidence>
<keyword evidence="2" id="KW-1185">Reference proteome</keyword>
<feature type="non-terminal residue" evidence="1">
    <location>
        <position position="1"/>
    </location>
</feature>
<name>A0A813FMU5_POLGL</name>
<dbReference type="AlphaFoldDB" id="A0A813FMU5"/>
<accession>A0A813FMU5</accession>
<dbReference type="Proteomes" id="UP000654075">
    <property type="component" value="Unassembled WGS sequence"/>
</dbReference>
<comment type="caution">
    <text evidence="1">The sequence shown here is derived from an EMBL/GenBank/DDBJ whole genome shotgun (WGS) entry which is preliminary data.</text>
</comment>
<feature type="non-terminal residue" evidence="1">
    <location>
        <position position="92"/>
    </location>
</feature>
<protein>
    <submittedName>
        <fullName evidence="1">Uncharacterized protein</fullName>
    </submittedName>
</protein>
<proteinExistence type="predicted"/>
<evidence type="ECO:0000313" key="2">
    <source>
        <dbReference type="Proteomes" id="UP000654075"/>
    </source>
</evidence>
<organism evidence="1 2">
    <name type="scientific">Polarella glacialis</name>
    <name type="common">Dinoflagellate</name>
    <dbReference type="NCBI Taxonomy" id="89957"/>
    <lineage>
        <taxon>Eukaryota</taxon>
        <taxon>Sar</taxon>
        <taxon>Alveolata</taxon>
        <taxon>Dinophyceae</taxon>
        <taxon>Suessiales</taxon>
        <taxon>Suessiaceae</taxon>
        <taxon>Polarella</taxon>
    </lineage>
</organism>
<dbReference type="EMBL" id="CAJNNV010025485">
    <property type="protein sequence ID" value="CAE8614745.1"/>
    <property type="molecule type" value="Genomic_DNA"/>
</dbReference>
<gene>
    <name evidence="1" type="ORF">PGLA1383_LOCUS32467</name>
</gene>
<reference evidence="1" key="1">
    <citation type="submission" date="2021-02" db="EMBL/GenBank/DDBJ databases">
        <authorList>
            <person name="Dougan E. K."/>
            <person name="Rhodes N."/>
            <person name="Thang M."/>
            <person name="Chan C."/>
        </authorList>
    </citation>
    <scope>NUCLEOTIDE SEQUENCE</scope>
</reference>
<sequence>LSQVEDERLLRMADEAHRLADKGTEAYLSAITCAVKEGDETAHRISKMTAVVSEVHHAQAVARVKDEAEQTRRSSYCNALRGSDELLSRISD</sequence>